<dbReference type="Gramene" id="PAN47827">
    <property type="protein sequence ID" value="PAN47827"/>
    <property type="gene ID" value="PAHAL_9G341300"/>
</dbReference>
<dbReference type="Proteomes" id="UP000243499">
    <property type="component" value="Chromosome 9"/>
</dbReference>
<organism evidence="2">
    <name type="scientific">Panicum hallii</name>
    <dbReference type="NCBI Taxonomy" id="206008"/>
    <lineage>
        <taxon>Eukaryota</taxon>
        <taxon>Viridiplantae</taxon>
        <taxon>Streptophyta</taxon>
        <taxon>Embryophyta</taxon>
        <taxon>Tracheophyta</taxon>
        <taxon>Spermatophyta</taxon>
        <taxon>Magnoliopsida</taxon>
        <taxon>Liliopsida</taxon>
        <taxon>Poales</taxon>
        <taxon>Poaceae</taxon>
        <taxon>PACMAD clade</taxon>
        <taxon>Panicoideae</taxon>
        <taxon>Panicodae</taxon>
        <taxon>Paniceae</taxon>
        <taxon>Panicinae</taxon>
        <taxon>Panicum</taxon>
        <taxon>Panicum sect. Panicum</taxon>
    </lineage>
</organism>
<keyword evidence="1" id="KW-1133">Transmembrane helix</keyword>
<sequence>MGGRCDYFSWQREYLDMLVSLKIIQIHAIVDGEPIGAPGNASREASDLVSGRLERNAMEEKVDSLIRAIKMLVVVMVVGAVLAIMYQLK</sequence>
<dbReference type="AlphaFoldDB" id="A0A2S3IMV8"/>
<accession>A0A2S3IMV8</accession>
<protein>
    <submittedName>
        <fullName evidence="2">Uncharacterized protein</fullName>
    </submittedName>
</protein>
<feature type="transmembrane region" description="Helical" evidence="1">
    <location>
        <begin position="68"/>
        <end position="88"/>
    </location>
</feature>
<evidence type="ECO:0000256" key="1">
    <source>
        <dbReference type="SAM" id="Phobius"/>
    </source>
</evidence>
<proteinExistence type="predicted"/>
<dbReference type="EMBL" id="CM008054">
    <property type="protein sequence ID" value="PAN47827.1"/>
    <property type="molecule type" value="Genomic_DNA"/>
</dbReference>
<keyword evidence="1" id="KW-0812">Transmembrane</keyword>
<name>A0A2S3IMV8_9POAL</name>
<keyword evidence="1" id="KW-0472">Membrane</keyword>
<reference evidence="2" key="1">
    <citation type="submission" date="2018-04" db="EMBL/GenBank/DDBJ databases">
        <title>WGS assembly of Panicum hallii.</title>
        <authorList>
            <person name="Lovell J."/>
            <person name="Jenkins J."/>
            <person name="Lowry D."/>
            <person name="Mamidi S."/>
            <person name="Sreedasyam A."/>
            <person name="Weng X."/>
            <person name="Barry K."/>
            <person name="Bonette J."/>
            <person name="Campitelli B."/>
            <person name="Daum C."/>
            <person name="Gordon S."/>
            <person name="Gould B."/>
            <person name="Lipzen A."/>
            <person name="Macqueen A."/>
            <person name="Palacio-Mejia J."/>
            <person name="Plott C."/>
            <person name="Shakirov E."/>
            <person name="Shu S."/>
            <person name="Yoshinaga Y."/>
            <person name="Zane M."/>
            <person name="Rokhsar D."/>
            <person name="Grimwood J."/>
            <person name="Schmutz J."/>
            <person name="Juenger T."/>
        </authorList>
    </citation>
    <scope>NUCLEOTIDE SEQUENCE [LARGE SCALE GENOMIC DNA]</scope>
    <source>
        <strain evidence="2">FIL2</strain>
    </source>
</reference>
<gene>
    <name evidence="2" type="ORF">PAHAL_9G341300</name>
</gene>
<evidence type="ECO:0000313" key="2">
    <source>
        <dbReference type="EMBL" id="PAN47827.1"/>
    </source>
</evidence>